<dbReference type="InterPro" id="IPR013229">
    <property type="entry name" value="PEGA"/>
</dbReference>
<organism evidence="3 4">
    <name type="scientific">Anaeromyxobacter oryzae</name>
    <dbReference type="NCBI Taxonomy" id="2918170"/>
    <lineage>
        <taxon>Bacteria</taxon>
        <taxon>Pseudomonadati</taxon>
        <taxon>Myxococcota</taxon>
        <taxon>Myxococcia</taxon>
        <taxon>Myxococcales</taxon>
        <taxon>Cystobacterineae</taxon>
        <taxon>Anaeromyxobacteraceae</taxon>
        <taxon>Anaeromyxobacter</taxon>
    </lineage>
</organism>
<evidence type="ECO:0000256" key="1">
    <source>
        <dbReference type="SAM" id="SignalP"/>
    </source>
</evidence>
<evidence type="ECO:0000313" key="4">
    <source>
        <dbReference type="Proteomes" id="UP001162891"/>
    </source>
</evidence>
<dbReference type="RefSeq" id="WP_248361171.1">
    <property type="nucleotide sequence ID" value="NZ_AP025591.1"/>
</dbReference>
<dbReference type="EMBL" id="AP025591">
    <property type="protein sequence ID" value="BDG03291.1"/>
    <property type="molecule type" value="Genomic_DNA"/>
</dbReference>
<sequence length="243" mass="25669">MRTLVCLATLLASGIASAAAPTPRLAVVSLDAPPDLTFTGKSLSDAIADEARHGGGFEVMGPDAVERTLGREGTVALVRCADDARCVADRAARLGVEHVVAGWIQASQDRYSVTLVHVDVGAHRRVAWVRRDVPIASRKLRADVLAAVPGLLSGEADRQGTLDVEASVKDATVTVDERIAGTTPLHQQLPPGRHKVQVSKAGYAAADPVWVDVPAGGRAQHVQRLYEIPPRDRPNKTSTAAAH</sequence>
<dbReference type="Proteomes" id="UP001162891">
    <property type="component" value="Chromosome"/>
</dbReference>
<feature type="signal peptide" evidence="1">
    <location>
        <begin position="1"/>
        <end position="18"/>
    </location>
</feature>
<dbReference type="Pfam" id="PF08308">
    <property type="entry name" value="PEGA"/>
    <property type="match status" value="1"/>
</dbReference>
<evidence type="ECO:0000313" key="3">
    <source>
        <dbReference type="EMBL" id="BDG03291.1"/>
    </source>
</evidence>
<feature type="chain" id="PRO_5046061428" description="PEGA domain-containing protein" evidence="1">
    <location>
        <begin position="19"/>
        <end position="243"/>
    </location>
</feature>
<name>A0ABN6MQM3_9BACT</name>
<protein>
    <recommendedName>
        <fullName evidence="2">PEGA domain-containing protein</fullName>
    </recommendedName>
</protein>
<proteinExistence type="predicted"/>
<keyword evidence="1" id="KW-0732">Signal</keyword>
<feature type="domain" description="PEGA" evidence="2">
    <location>
        <begin position="160"/>
        <end position="205"/>
    </location>
</feature>
<gene>
    <name evidence="3" type="ORF">AMOR_22870</name>
</gene>
<accession>A0ABN6MQM3</accession>
<evidence type="ECO:0000259" key="2">
    <source>
        <dbReference type="Pfam" id="PF08308"/>
    </source>
</evidence>
<keyword evidence="4" id="KW-1185">Reference proteome</keyword>
<reference evidence="4" key="1">
    <citation type="journal article" date="2022" name="Int. J. Syst. Evol. Microbiol.">
        <title>Anaeromyxobacter oryzae sp. nov., Anaeromyxobacter diazotrophicus sp. nov. and Anaeromyxobacter paludicola sp. nov., isolated from paddy soils.</title>
        <authorList>
            <person name="Itoh H."/>
            <person name="Xu Z."/>
            <person name="Mise K."/>
            <person name="Masuda Y."/>
            <person name="Ushijima N."/>
            <person name="Hayakawa C."/>
            <person name="Shiratori Y."/>
            <person name="Senoo K."/>
        </authorList>
    </citation>
    <scope>NUCLEOTIDE SEQUENCE [LARGE SCALE GENOMIC DNA]</scope>
    <source>
        <strain evidence="4">Red232</strain>
    </source>
</reference>